<proteinExistence type="predicted"/>
<reference evidence="2 3" key="1">
    <citation type="submission" date="2020-07" db="EMBL/GenBank/DDBJ databases">
        <title>Genomic Encyclopedia of Archaeal and Bacterial Type Strains, Phase II (KMG-II): from individual species to whole genera.</title>
        <authorList>
            <person name="Goeker M."/>
        </authorList>
    </citation>
    <scope>NUCLEOTIDE SEQUENCE [LARGE SCALE GENOMIC DNA]</scope>
    <source>
        <strain evidence="2 3">DSM 21226</strain>
    </source>
</reference>
<dbReference type="EC" id="3.1.1.75" evidence="2"/>
<dbReference type="PANTHER" id="PTHR42972">
    <property type="entry name" value="TOL-PAL SYSTEM PROTEIN TOLB"/>
    <property type="match status" value="1"/>
</dbReference>
<dbReference type="GO" id="GO:0050526">
    <property type="term" value="F:poly(3-hydroxybutyrate) depolymerase activity"/>
    <property type="evidence" value="ECO:0007669"/>
    <property type="project" value="UniProtKB-EC"/>
</dbReference>
<dbReference type="AlphaFoldDB" id="A0A7Y9QYP8"/>
<feature type="signal peptide" evidence="1">
    <location>
        <begin position="1"/>
        <end position="24"/>
    </location>
</feature>
<dbReference type="Proteomes" id="UP000518288">
    <property type="component" value="Unassembled WGS sequence"/>
</dbReference>
<evidence type="ECO:0000256" key="1">
    <source>
        <dbReference type="SAM" id="SignalP"/>
    </source>
</evidence>
<keyword evidence="2" id="KW-0378">Hydrolase</keyword>
<organism evidence="2 3">
    <name type="scientific">Sphaerotilus montanus</name>
    <dbReference type="NCBI Taxonomy" id="522889"/>
    <lineage>
        <taxon>Bacteria</taxon>
        <taxon>Pseudomonadati</taxon>
        <taxon>Pseudomonadota</taxon>
        <taxon>Betaproteobacteria</taxon>
        <taxon>Burkholderiales</taxon>
        <taxon>Sphaerotilaceae</taxon>
        <taxon>Sphaerotilus</taxon>
    </lineage>
</organism>
<dbReference type="PANTHER" id="PTHR42972:SF8">
    <property type="entry name" value="POLYHYDROXYBUTYRATE DEPOLYMERASE"/>
    <property type="match status" value="1"/>
</dbReference>
<name>A0A7Y9QYP8_9BURK</name>
<dbReference type="SUPFAM" id="SSF53474">
    <property type="entry name" value="alpha/beta-Hydrolases"/>
    <property type="match status" value="1"/>
</dbReference>
<comment type="caution">
    <text evidence="2">The sequence shown here is derived from an EMBL/GenBank/DDBJ whole genome shotgun (WGS) entry which is preliminary data.</text>
</comment>
<dbReference type="RefSeq" id="WP_179634081.1">
    <property type="nucleotide sequence ID" value="NZ_JACCFH010000001.1"/>
</dbReference>
<accession>A0A7Y9QYP8</accession>
<dbReference type="Gene3D" id="3.40.50.1820">
    <property type="entry name" value="alpha/beta hydrolase"/>
    <property type="match status" value="2"/>
</dbReference>
<sequence>MQSHRFFVPALLLAAALSGTTARASGTAPQPLPRFQIDRTELSVSGLSSGAFMAAQLQVAYSATFKGAGIIAGGPYYCAAGNMAYTGICMGQMMLVYPNATLMANAARQFEATGQIDKLGNLKKRRVYVFSGTRDTVVKQPAVNATVSFFQQVGVPASQLVYVNKVPAGHAVITPTFGNACDANATPYISHCEINGQGYDQSGALLAHIHGKLEPKASSLAGRMVTFNQRAYAPAGTGMAEEAFLYVPPSCDAGQTCKVHVAIHGCAQSAEKVGKNFIADTGYNEWAENNRMLVLYPQVNASTVPFNPQGCWDWFGYTGPTYAWKAGPQMSAIKAMVDALGKAR</sequence>
<evidence type="ECO:0000313" key="2">
    <source>
        <dbReference type="EMBL" id="NYG33301.1"/>
    </source>
</evidence>
<protein>
    <submittedName>
        <fullName evidence="2">Poly(3-hydroxybutyrate) depolymerase</fullName>
        <ecNumber evidence="2">3.1.1.75</ecNumber>
    </submittedName>
</protein>
<keyword evidence="3" id="KW-1185">Reference proteome</keyword>
<dbReference type="EMBL" id="JACCFH010000001">
    <property type="protein sequence ID" value="NYG33301.1"/>
    <property type="molecule type" value="Genomic_DNA"/>
</dbReference>
<gene>
    <name evidence="2" type="ORF">BDD16_002287</name>
</gene>
<feature type="chain" id="PRO_5031537338" evidence="1">
    <location>
        <begin position="25"/>
        <end position="344"/>
    </location>
</feature>
<dbReference type="InterPro" id="IPR029058">
    <property type="entry name" value="AB_hydrolase_fold"/>
</dbReference>
<keyword evidence="1" id="KW-0732">Signal</keyword>
<evidence type="ECO:0000313" key="3">
    <source>
        <dbReference type="Proteomes" id="UP000518288"/>
    </source>
</evidence>